<dbReference type="GO" id="GO:0016579">
    <property type="term" value="P:protein deubiquitination"/>
    <property type="evidence" value="ECO:0007669"/>
    <property type="project" value="InterPro"/>
</dbReference>
<evidence type="ECO:0000259" key="9">
    <source>
        <dbReference type="PROSITE" id="PS50235"/>
    </source>
</evidence>
<dbReference type="PANTHER" id="PTHR24006:SF888">
    <property type="entry name" value="UBIQUITIN CARBOXYL-TERMINAL HYDROLASE 30"/>
    <property type="match status" value="1"/>
</dbReference>
<dbReference type="PROSITE" id="PS50235">
    <property type="entry name" value="USP_3"/>
    <property type="match status" value="1"/>
</dbReference>
<feature type="region of interest" description="Disordered" evidence="8">
    <location>
        <begin position="486"/>
        <end position="521"/>
    </location>
</feature>
<dbReference type="PANTHER" id="PTHR24006">
    <property type="entry name" value="UBIQUITIN CARBOXYL-TERMINAL HYDROLASE"/>
    <property type="match status" value="1"/>
</dbReference>
<keyword evidence="5 7" id="KW-0378">Hydrolase</keyword>
<dbReference type="InterPro" id="IPR018200">
    <property type="entry name" value="USP_CS"/>
</dbReference>
<feature type="compositionally biased region" description="Basic and acidic residues" evidence="8">
    <location>
        <begin position="568"/>
        <end position="579"/>
    </location>
</feature>
<keyword evidence="4 7" id="KW-0833">Ubl conjugation pathway</keyword>
<dbReference type="SUPFAM" id="SSF54001">
    <property type="entry name" value="Cysteine proteinases"/>
    <property type="match status" value="1"/>
</dbReference>
<dbReference type="GO" id="GO:0005634">
    <property type="term" value="C:nucleus"/>
    <property type="evidence" value="ECO:0007669"/>
    <property type="project" value="TreeGrafter"/>
</dbReference>
<evidence type="ECO:0000256" key="4">
    <source>
        <dbReference type="ARBA" id="ARBA00022786"/>
    </source>
</evidence>
<evidence type="ECO:0000256" key="2">
    <source>
        <dbReference type="ARBA" id="ARBA00009085"/>
    </source>
</evidence>
<evidence type="ECO:0000256" key="5">
    <source>
        <dbReference type="ARBA" id="ARBA00022801"/>
    </source>
</evidence>
<dbReference type="Proteomes" id="UP000002630">
    <property type="component" value="Linkage Group LG08"/>
</dbReference>
<feature type="compositionally biased region" description="Low complexity" evidence="8">
    <location>
        <begin position="449"/>
        <end position="461"/>
    </location>
</feature>
<dbReference type="EMBL" id="FN648796">
    <property type="protein sequence ID" value="CBJ27154.1"/>
    <property type="molecule type" value="Genomic_DNA"/>
</dbReference>
<dbReference type="OMA" id="FYARESW"/>
<feature type="domain" description="USP" evidence="9">
    <location>
        <begin position="60"/>
        <end position="617"/>
    </location>
</feature>
<dbReference type="PROSITE" id="PS00972">
    <property type="entry name" value="USP_1"/>
    <property type="match status" value="1"/>
</dbReference>
<dbReference type="EMBL" id="FN649733">
    <property type="protein sequence ID" value="CBJ27154.1"/>
    <property type="molecule type" value="Genomic_DNA"/>
</dbReference>
<dbReference type="GO" id="GO:0004843">
    <property type="term" value="F:cysteine-type deubiquitinase activity"/>
    <property type="evidence" value="ECO:0007669"/>
    <property type="project" value="UniProtKB-UniRule"/>
</dbReference>
<organism evidence="10 11">
    <name type="scientific">Ectocarpus siliculosus</name>
    <name type="common">Brown alga</name>
    <name type="synonym">Conferva siliculosa</name>
    <dbReference type="NCBI Taxonomy" id="2880"/>
    <lineage>
        <taxon>Eukaryota</taxon>
        <taxon>Sar</taxon>
        <taxon>Stramenopiles</taxon>
        <taxon>Ochrophyta</taxon>
        <taxon>PX clade</taxon>
        <taxon>Phaeophyceae</taxon>
        <taxon>Ectocarpales</taxon>
        <taxon>Ectocarpaceae</taxon>
        <taxon>Ectocarpus</taxon>
    </lineage>
</organism>
<dbReference type="GO" id="GO:0006508">
    <property type="term" value="P:proteolysis"/>
    <property type="evidence" value="ECO:0007669"/>
    <property type="project" value="UniProtKB-KW"/>
</dbReference>
<dbReference type="InterPro" id="IPR050164">
    <property type="entry name" value="Peptidase_C19"/>
</dbReference>
<keyword evidence="6 7" id="KW-0788">Thiol protease</keyword>
<feature type="region of interest" description="Disordered" evidence="8">
    <location>
        <begin position="550"/>
        <end position="586"/>
    </location>
</feature>
<gene>
    <name evidence="10" type="ORF">Esi_0058_0019</name>
</gene>
<comment type="similarity">
    <text evidence="2 7">Belongs to the peptidase C19 family.</text>
</comment>
<dbReference type="CDD" id="cd02257">
    <property type="entry name" value="Peptidase_C19"/>
    <property type="match status" value="1"/>
</dbReference>
<reference evidence="10 11" key="1">
    <citation type="journal article" date="2010" name="Nature">
        <title>The Ectocarpus genome and the independent evolution of multicellularity in brown algae.</title>
        <authorList>
            <person name="Cock J.M."/>
            <person name="Sterck L."/>
            <person name="Rouze P."/>
            <person name="Scornet D."/>
            <person name="Allen A.E."/>
            <person name="Amoutzias G."/>
            <person name="Anthouard V."/>
            <person name="Artiguenave F."/>
            <person name="Aury J.M."/>
            <person name="Badger J.H."/>
            <person name="Beszteri B."/>
            <person name="Billiau K."/>
            <person name="Bonnet E."/>
            <person name="Bothwell J.H."/>
            <person name="Bowler C."/>
            <person name="Boyen C."/>
            <person name="Brownlee C."/>
            <person name="Carrano C.J."/>
            <person name="Charrier B."/>
            <person name="Cho G.Y."/>
            <person name="Coelho S.M."/>
            <person name="Collen J."/>
            <person name="Corre E."/>
            <person name="Da Silva C."/>
            <person name="Delage L."/>
            <person name="Delaroque N."/>
            <person name="Dittami S.M."/>
            <person name="Doulbeau S."/>
            <person name="Elias M."/>
            <person name="Farnham G."/>
            <person name="Gachon C.M."/>
            <person name="Gschloessl B."/>
            <person name="Heesch S."/>
            <person name="Jabbari K."/>
            <person name="Jubin C."/>
            <person name="Kawai H."/>
            <person name="Kimura K."/>
            <person name="Kloareg B."/>
            <person name="Kupper F.C."/>
            <person name="Lang D."/>
            <person name="Le Bail A."/>
            <person name="Leblanc C."/>
            <person name="Lerouge P."/>
            <person name="Lohr M."/>
            <person name="Lopez P.J."/>
            <person name="Martens C."/>
            <person name="Maumus F."/>
            <person name="Michel G."/>
            <person name="Miranda-Saavedra D."/>
            <person name="Morales J."/>
            <person name="Moreau H."/>
            <person name="Motomura T."/>
            <person name="Nagasato C."/>
            <person name="Napoli C.A."/>
            <person name="Nelson D.R."/>
            <person name="Nyvall-Collen P."/>
            <person name="Peters A.F."/>
            <person name="Pommier C."/>
            <person name="Potin P."/>
            <person name="Poulain J."/>
            <person name="Quesneville H."/>
            <person name="Read B."/>
            <person name="Rensing S.A."/>
            <person name="Ritter A."/>
            <person name="Rousvoal S."/>
            <person name="Samanta M."/>
            <person name="Samson G."/>
            <person name="Schroeder D.C."/>
            <person name="Segurens B."/>
            <person name="Strittmatter M."/>
            <person name="Tonon T."/>
            <person name="Tregear J.W."/>
            <person name="Valentin K."/>
            <person name="von Dassow P."/>
            <person name="Yamagishi T."/>
            <person name="Van de Peer Y."/>
            <person name="Wincker P."/>
        </authorList>
    </citation>
    <scope>NUCLEOTIDE SEQUENCE [LARGE SCALE GENOMIC DNA]</scope>
    <source>
        <strain evidence="11">Ec32 / CCAP1310/4</strain>
    </source>
</reference>
<dbReference type="InParanoid" id="D7G4R1"/>
<dbReference type="STRING" id="2880.D7G4R1"/>
<dbReference type="PROSITE" id="PS00973">
    <property type="entry name" value="USP_2"/>
    <property type="match status" value="1"/>
</dbReference>
<dbReference type="EC" id="3.4.19.12" evidence="7"/>
<sequence length="619" mass="67040">MNTGGTASRWTRVLSFLQHAIGPESIKGGNQAAATSVLDRDQGGSPPPSSGLSGEQLAVTGIKNLGNTCFLNAVLQSLASFHVFREYLEELYNCNQRERERERDSDKVLSTKPLENTVFTCELLQLMKDLEPQVPPAPPVTPIIPTKLRKLLRDRVDTFGKEDQQDAQELFQMVMRLVGEEAALCIKNRSTSSTSRTSAPGIRITGGFADLMDTASKEGVLKNLPENPLLGSLMYLRHCRGCQQKSGRLERFVDLSLTLPEARNPHVAGPGVPSPPVNLDKILEDFTREQLVEDVECPKCAMRSAMEAHETHDEESESEEEEEEEDSDDEEVVVPLQRVRADMRMLLATPPKTLCLHFPRRHQSPSGSEMKLKQRVIFPAHLNVARFCYAGGCHTDSIGVPTAFQMKSMLANSLPQLPQGHAVKTTPGSAGLPPEALLPTPPPPPSASSPPQAKALQSPQSLPGYKQALVGGSAQEASTAYSRKELNGLRSGSGGSGGGSSVSGSVEGGRDSNDVGSVSGNDGAMEYDLRAVIVHRGSADSGHYTAFRKVDSDKGEPVEEEVPAGSERVSEAPRGERKGGGGGANKEWVYISDEEVERVSEKRVLSSQAYMLFYRQGSR</sequence>
<evidence type="ECO:0000256" key="6">
    <source>
        <dbReference type="ARBA" id="ARBA00022807"/>
    </source>
</evidence>
<evidence type="ECO:0000313" key="10">
    <source>
        <dbReference type="EMBL" id="CBJ27154.1"/>
    </source>
</evidence>
<evidence type="ECO:0000313" key="11">
    <source>
        <dbReference type="Proteomes" id="UP000002630"/>
    </source>
</evidence>
<dbReference type="Pfam" id="PF00443">
    <property type="entry name" value="UCH"/>
    <property type="match status" value="1"/>
</dbReference>
<evidence type="ECO:0000256" key="8">
    <source>
        <dbReference type="SAM" id="MobiDB-lite"/>
    </source>
</evidence>
<evidence type="ECO:0000256" key="7">
    <source>
        <dbReference type="RuleBase" id="RU366025"/>
    </source>
</evidence>
<evidence type="ECO:0000256" key="1">
    <source>
        <dbReference type="ARBA" id="ARBA00000707"/>
    </source>
</evidence>
<feature type="region of interest" description="Disordered" evidence="8">
    <location>
        <begin position="27"/>
        <end position="55"/>
    </location>
</feature>
<feature type="region of interest" description="Disordered" evidence="8">
    <location>
        <begin position="306"/>
        <end position="331"/>
    </location>
</feature>
<name>D7G4R1_ECTSI</name>
<keyword evidence="3 7" id="KW-0645">Protease</keyword>
<protein>
    <recommendedName>
        <fullName evidence="7">Ubiquitin carboxyl-terminal hydrolase</fullName>
        <ecNumber evidence="7">3.4.19.12</ecNumber>
    </recommendedName>
</protein>
<accession>D7G4R1</accession>
<dbReference type="InterPro" id="IPR001394">
    <property type="entry name" value="Peptidase_C19_UCH"/>
</dbReference>
<comment type="catalytic activity">
    <reaction evidence="1 7">
        <text>Thiol-dependent hydrolysis of ester, thioester, amide, peptide and isopeptide bonds formed by the C-terminal Gly of ubiquitin (a 76-residue protein attached to proteins as an intracellular targeting signal).</text>
        <dbReference type="EC" id="3.4.19.12"/>
    </reaction>
</comment>
<keyword evidence="11" id="KW-1185">Reference proteome</keyword>
<dbReference type="Gene3D" id="3.90.70.10">
    <property type="entry name" value="Cysteine proteinases"/>
    <property type="match status" value="1"/>
</dbReference>
<feature type="region of interest" description="Disordered" evidence="8">
    <location>
        <begin position="418"/>
        <end position="466"/>
    </location>
</feature>
<dbReference type="InterPro" id="IPR038765">
    <property type="entry name" value="Papain-like_cys_pep_sf"/>
</dbReference>
<dbReference type="GO" id="GO:0005829">
    <property type="term" value="C:cytosol"/>
    <property type="evidence" value="ECO:0007669"/>
    <property type="project" value="TreeGrafter"/>
</dbReference>
<evidence type="ECO:0000256" key="3">
    <source>
        <dbReference type="ARBA" id="ARBA00022670"/>
    </source>
</evidence>
<dbReference type="AlphaFoldDB" id="D7G4R1"/>
<dbReference type="InterPro" id="IPR028889">
    <property type="entry name" value="USP"/>
</dbReference>
<dbReference type="OrthoDB" id="2248014at2759"/>
<feature type="compositionally biased region" description="Gly residues" evidence="8">
    <location>
        <begin position="491"/>
        <end position="501"/>
    </location>
</feature>
<proteinExistence type="inferred from homology"/>
<feature type="compositionally biased region" description="Acidic residues" evidence="8">
    <location>
        <begin position="313"/>
        <end position="331"/>
    </location>
</feature>
<feature type="compositionally biased region" description="Pro residues" evidence="8">
    <location>
        <begin position="439"/>
        <end position="448"/>
    </location>
</feature>
<dbReference type="eggNOG" id="KOG1867">
    <property type="taxonomic scope" value="Eukaryota"/>
</dbReference>